<sequence>MGYSVLGPQIHLAWLHCLLTEGDYAPDTGWQNRGGKKVTGKGRENGNPSIRLEIPLPFSLPLPPSRFMCETFNIIFPPCSFPFLRFPIHTMGQHSLGIGRWFFIDFPETQVRGRSAPRTMVACPVSVPNLGPAHPYGLLHFPLTKRHEVSNQPTIAAVCYCDCRVRYLPPYFTMIR</sequence>
<dbReference type="VEuPathDB" id="FungiDB:BO71DRAFT_115474"/>
<protein>
    <submittedName>
        <fullName evidence="1">Uncharacterized protein</fullName>
    </submittedName>
</protein>
<proteinExistence type="predicted"/>
<evidence type="ECO:0000313" key="1">
    <source>
        <dbReference type="EMBL" id="PYH97681.1"/>
    </source>
</evidence>
<name>A0A319DJG5_9EURO</name>
<dbReference type="EMBL" id="KZ825821">
    <property type="protein sequence ID" value="PYH97681.1"/>
    <property type="molecule type" value="Genomic_DNA"/>
</dbReference>
<keyword evidence="2" id="KW-1185">Reference proteome</keyword>
<evidence type="ECO:0000313" key="2">
    <source>
        <dbReference type="Proteomes" id="UP000247810"/>
    </source>
</evidence>
<organism evidence="1 2">
    <name type="scientific">Aspergillus ellipticus CBS 707.79</name>
    <dbReference type="NCBI Taxonomy" id="1448320"/>
    <lineage>
        <taxon>Eukaryota</taxon>
        <taxon>Fungi</taxon>
        <taxon>Dikarya</taxon>
        <taxon>Ascomycota</taxon>
        <taxon>Pezizomycotina</taxon>
        <taxon>Eurotiomycetes</taxon>
        <taxon>Eurotiomycetidae</taxon>
        <taxon>Eurotiales</taxon>
        <taxon>Aspergillaceae</taxon>
        <taxon>Aspergillus</taxon>
        <taxon>Aspergillus subgen. Circumdati</taxon>
    </lineage>
</organism>
<accession>A0A319DJG5</accession>
<gene>
    <name evidence="1" type="ORF">BO71DRAFT_115474</name>
</gene>
<reference evidence="1 2" key="1">
    <citation type="submission" date="2018-02" db="EMBL/GenBank/DDBJ databases">
        <title>The genomes of Aspergillus section Nigri reveals drivers in fungal speciation.</title>
        <authorList>
            <consortium name="DOE Joint Genome Institute"/>
            <person name="Vesth T.C."/>
            <person name="Nybo J."/>
            <person name="Theobald S."/>
            <person name="Brandl J."/>
            <person name="Frisvad J.C."/>
            <person name="Nielsen K.F."/>
            <person name="Lyhne E.K."/>
            <person name="Kogle M.E."/>
            <person name="Kuo A."/>
            <person name="Riley R."/>
            <person name="Clum A."/>
            <person name="Nolan M."/>
            <person name="Lipzen A."/>
            <person name="Salamov A."/>
            <person name="Henrissat B."/>
            <person name="Wiebenga A."/>
            <person name="De vries R.P."/>
            <person name="Grigoriev I.V."/>
            <person name="Mortensen U.H."/>
            <person name="Andersen M.R."/>
            <person name="Baker S.E."/>
        </authorList>
    </citation>
    <scope>NUCLEOTIDE SEQUENCE [LARGE SCALE GENOMIC DNA]</scope>
    <source>
        <strain evidence="1 2">CBS 707.79</strain>
    </source>
</reference>
<dbReference type="Proteomes" id="UP000247810">
    <property type="component" value="Unassembled WGS sequence"/>
</dbReference>
<dbReference type="AlphaFoldDB" id="A0A319DJG5"/>